<evidence type="ECO:0008006" key="11">
    <source>
        <dbReference type="Google" id="ProtNLM"/>
    </source>
</evidence>
<dbReference type="GO" id="GO:0009279">
    <property type="term" value="C:cell outer membrane"/>
    <property type="evidence" value="ECO:0007669"/>
    <property type="project" value="UniProtKB-SubCell"/>
</dbReference>
<feature type="signal peptide" evidence="8">
    <location>
        <begin position="1"/>
        <end position="18"/>
    </location>
</feature>
<comment type="similarity">
    <text evidence="2">Belongs to the OmpP1/FadL family.</text>
</comment>
<dbReference type="PANTHER" id="PTHR35093">
    <property type="entry name" value="OUTER MEMBRANE PROTEIN NMB0088-RELATED"/>
    <property type="match status" value="1"/>
</dbReference>
<keyword evidence="6" id="KW-0472">Membrane</keyword>
<dbReference type="PANTHER" id="PTHR35093:SF8">
    <property type="entry name" value="OUTER MEMBRANE PROTEIN NMB0088-RELATED"/>
    <property type="match status" value="1"/>
</dbReference>
<comment type="subcellular location">
    <subcellularLocation>
        <location evidence="1">Cell outer membrane</location>
        <topology evidence="1">Multi-pass membrane protein</topology>
    </subcellularLocation>
</comment>
<evidence type="ECO:0000313" key="10">
    <source>
        <dbReference type="Proteomes" id="UP000176050"/>
    </source>
</evidence>
<dbReference type="STRING" id="1850246.LPB138_13595"/>
<dbReference type="RefSeq" id="WP_070237810.1">
    <property type="nucleotide sequence ID" value="NZ_CP017478.1"/>
</dbReference>
<evidence type="ECO:0000256" key="6">
    <source>
        <dbReference type="ARBA" id="ARBA00023136"/>
    </source>
</evidence>
<dbReference type="AlphaFoldDB" id="A0A1D8PAP9"/>
<dbReference type="SUPFAM" id="SSF56935">
    <property type="entry name" value="Porins"/>
    <property type="match status" value="1"/>
</dbReference>
<keyword evidence="5 8" id="KW-0732">Signal</keyword>
<reference evidence="9 10" key="1">
    <citation type="submission" date="2016-10" db="EMBL/GenBank/DDBJ databases">
        <title>Lutibacter sp. LPB0138, isolated from marine gastropod.</title>
        <authorList>
            <person name="Kim E."/>
            <person name="Yi H."/>
        </authorList>
    </citation>
    <scope>NUCLEOTIDE SEQUENCE [LARGE SCALE GENOMIC DNA]</scope>
    <source>
        <strain evidence="9 10">LPB0138</strain>
    </source>
</reference>
<evidence type="ECO:0000256" key="4">
    <source>
        <dbReference type="ARBA" id="ARBA00022692"/>
    </source>
</evidence>
<evidence type="ECO:0000256" key="7">
    <source>
        <dbReference type="ARBA" id="ARBA00023237"/>
    </source>
</evidence>
<dbReference type="InterPro" id="IPR005017">
    <property type="entry name" value="OMPP1/FadL/TodX"/>
</dbReference>
<dbReference type="Gene3D" id="2.40.160.60">
    <property type="entry name" value="Outer membrane protein transport protein (OMPP1/FadL/TodX)"/>
    <property type="match status" value="1"/>
</dbReference>
<evidence type="ECO:0000256" key="3">
    <source>
        <dbReference type="ARBA" id="ARBA00022452"/>
    </source>
</evidence>
<keyword evidence="7" id="KW-0998">Cell outer membrane</keyword>
<keyword evidence="3" id="KW-1134">Transmembrane beta strand</keyword>
<name>A0A1D8PAP9_9FLAO</name>
<protein>
    <recommendedName>
        <fullName evidence="11">Hemin receptor</fullName>
    </recommendedName>
</protein>
<dbReference type="Proteomes" id="UP000176050">
    <property type="component" value="Chromosome"/>
</dbReference>
<dbReference type="KEGG" id="lul:LPB138_13595"/>
<dbReference type="OrthoDB" id="9765571at2"/>
<evidence type="ECO:0000256" key="5">
    <source>
        <dbReference type="ARBA" id="ARBA00022729"/>
    </source>
</evidence>
<proteinExistence type="inferred from homology"/>
<evidence type="ECO:0000256" key="2">
    <source>
        <dbReference type="ARBA" id="ARBA00008163"/>
    </source>
</evidence>
<keyword evidence="10" id="KW-1185">Reference proteome</keyword>
<evidence type="ECO:0000313" key="9">
    <source>
        <dbReference type="EMBL" id="AOW21650.1"/>
    </source>
</evidence>
<sequence>MKKIFGLIALLCSVVMSAQSLGYNDLGVLFSGDDNNGTARYRAMSGAFGALGGDLSALDVNPAGGAVFSKSEFSASLNFRNQMINSNYYGTNSSLEDDYSNLSQAGAVFVFKNGRSDWSKTAIGFNYSISKDFENYWVARGNSNYPTFIYDDNYTDDGDDTNDIIYLNSDGQRFENYTDGKNDKFTFSVSSQYKDDLYIGASITSNDINFYQFVSLTENNNDGNGNTLQAGLSEELYTVGNGVSFSLGLISKPTDNIRLGLAYQSPTWYRLTEEFSDGFEISGFDYTLRSPSKLTGSFAYIFDQNGLISLDYTHRNYSNTKLGPSFDFSQENDVFNTDLKSVSELRLGTEWRHKQMSFRGGYHYKQNPYEGAISSDDLTGYSLGLGYNFGNVKFDLSYENDTQTDIYDFYPQYNEVDAAELDFDTSKITATIVINI</sequence>
<keyword evidence="4" id="KW-0812">Transmembrane</keyword>
<dbReference type="EMBL" id="CP017478">
    <property type="protein sequence ID" value="AOW21650.1"/>
    <property type="molecule type" value="Genomic_DNA"/>
</dbReference>
<gene>
    <name evidence="9" type="ORF">LPB138_13595</name>
</gene>
<evidence type="ECO:0000256" key="8">
    <source>
        <dbReference type="SAM" id="SignalP"/>
    </source>
</evidence>
<accession>A0A1D8PAP9</accession>
<dbReference type="GO" id="GO:0015483">
    <property type="term" value="F:long-chain fatty acid transporting porin activity"/>
    <property type="evidence" value="ECO:0007669"/>
    <property type="project" value="TreeGrafter"/>
</dbReference>
<feature type="chain" id="PRO_5009111051" description="Hemin receptor" evidence="8">
    <location>
        <begin position="19"/>
        <end position="436"/>
    </location>
</feature>
<evidence type="ECO:0000256" key="1">
    <source>
        <dbReference type="ARBA" id="ARBA00004571"/>
    </source>
</evidence>
<organism evidence="9 10">
    <name type="scientific">Urechidicola croceus</name>
    <dbReference type="NCBI Taxonomy" id="1850246"/>
    <lineage>
        <taxon>Bacteria</taxon>
        <taxon>Pseudomonadati</taxon>
        <taxon>Bacteroidota</taxon>
        <taxon>Flavobacteriia</taxon>
        <taxon>Flavobacteriales</taxon>
        <taxon>Flavobacteriaceae</taxon>
        <taxon>Urechidicola</taxon>
    </lineage>
</organism>